<proteinExistence type="predicted"/>
<comment type="caution">
    <text evidence="1">The sequence shown here is derived from an EMBL/GenBank/DDBJ whole genome shotgun (WGS) entry which is preliminary data.</text>
</comment>
<name>A0ABV6YHX8_9HYPH</name>
<accession>A0ABV6YHX8</accession>
<organism evidence="1 2">
    <name type="scientific">Microvirga arabica</name>
    <dbReference type="NCBI Taxonomy" id="1128671"/>
    <lineage>
        <taxon>Bacteria</taxon>
        <taxon>Pseudomonadati</taxon>
        <taxon>Pseudomonadota</taxon>
        <taxon>Alphaproteobacteria</taxon>
        <taxon>Hyphomicrobiales</taxon>
        <taxon>Methylobacteriaceae</taxon>
        <taxon>Microvirga</taxon>
    </lineage>
</organism>
<dbReference type="Proteomes" id="UP001593940">
    <property type="component" value="Unassembled WGS sequence"/>
</dbReference>
<gene>
    <name evidence="1" type="ORF">ACETIH_29865</name>
</gene>
<sequence length="140" mass="15622">MREMPSFGLEEIMRNGASAFQGDISGAETPAPETADEFAQHVIETICHASVTPAIGRRTFERCMRALSFGSTSRVGFRHPAKAEAIDLIWRERERLFGEYTTSPNKLRYLATLPWIGPVTKHSLARRLGVHTEHGERAVA</sequence>
<dbReference type="RefSeq" id="WP_377031961.1">
    <property type="nucleotide sequence ID" value="NZ_JBHOMY010000128.1"/>
</dbReference>
<protein>
    <submittedName>
        <fullName evidence="1">Uncharacterized protein</fullName>
    </submittedName>
</protein>
<dbReference type="EMBL" id="JBHOMY010000128">
    <property type="protein sequence ID" value="MFC1460851.1"/>
    <property type="molecule type" value="Genomic_DNA"/>
</dbReference>
<keyword evidence="2" id="KW-1185">Reference proteome</keyword>
<reference evidence="1 2" key="1">
    <citation type="submission" date="2024-09" db="EMBL/GenBank/DDBJ databases">
        <title>Nodulacao em especies de Leguminosae Basais da Amazonia e Caracterizacao dos Rizobios e Bacterias Associadas aos Nodulos.</title>
        <authorList>
            <person name="Jambeiro I.C.A."/>
            <person name="Lopes I.S."/>
            <person name="Aguiar E.R.G.R."/>
            <person name="Santos A.F.J."/>
            <person name="Dos Santos J.M.F."/>
            <person name="Gross E."/>
        </authorList>
    </citation>
    <scope>NUCLEOTIDE SEQUENCE [LARGE SCALE GENOMIC DNA]</scope>
    <source>
        <strain evidence="1 2">BRUESC1165</strain>
    </source>
</reference>
<evidence type="ECO:0000313" key="1">
    <source>
        <dbReference type="EMBL" id="MFC1460851.1"/>
    </source>
</evidence>
<evidence type="ECO:0000313" key="2">
    <source>
        <dbReference type="Proteomes" id="UP001593940"/>
    </source>
</evidence>